<proteinExistence type="predicted"/>
<dbReference type="Proteomes" id="UP000436088">
    <property type="component" value="Unassembled WGS sequence"/>
</dbReference>
<keyword evidence="3" id="KW-1185">Reference proteome</keyword>
<organism evidence="2 3">
    <name type="scientific">Hibiscus syriacus</name>
    <name type="common">Rose of Sharon</name>
    <dbReference type="NCBI Taxonomy" id="106335"/>
    <lineage>
        <taxon>Eukaryota</taxon>
        <taxon>Viridiplantae</taxon>
        <taxon>Streptophyta</taxon>
        <taxon>Embryophyta</taxon>
        <taxon>Tracheophyta</taxon>
        <taxon>Spermatophyta</taxon>
        <taxon>Magnoliopsida</taxon>
        <taxon>eudicotyledons</taxon>
        <taxon>Gunneridae</taxon>
        <taxon>Pentapetalae</taxon>
        <taxon>rosids</taxon>
        <taxon>malvids</taxon>
        <taxon>Malvales</taxon>
        <taxon>Malvaceae</taxon>
        <taxon>Malvoideae</taxon>
        <taxon>Hibiscus</taxon>
    </lineage>
</organism>
<name>A0A6A2WLM8_HIBSY</name>
<evidence type="ECO:0000313" key="3">
    <source>
        <dbReference type="Proteomes" id="UP000436088"/>
    </source>
</evidence>
<gene>
    <name evidence="2" type="ORF">F3Y22_tig00117056pilonHSYRG01319</name>
</gene>
<evidence type="ECO:0000313" key="2">
    <source>
        <dbReference type="EMBL" id="KAE8654290.1"/>
    </source>
</evidence>
<dbReference type="EMBL" id="VEPZ02001788">
    <property type="protein sequence ID" value="KAE8654290.1"/>
    <property type="molecule type" value="Genomic_DNA"/>
</dbReference>
<accession>A0A6A2WLM8</accession>
<comment type="caution">
    <text evidence="2">The sequence shown here is derived from an EMBL/GenBank/DDBJ whole genome shotgun (WGS) entry which is preliminary data.</text>
</comment>
<evidence type="ECO:0000256" key="1">
    <source>
        <dbReference type="SAM" id="MobiDB-lite"/>
    </source>
</evidence>
<protein>
    <submittedName>
        <fullName evidence="2">Uncharacterized protein</fullName>
    </submittedName>
</protein>
<sequence length="60" mass="6378">MAGKMYPSPQSQGSGLNSVYKKYGGEDDSGSATRGTGGKGLYITKSLFVFQHTHIKVPLV</sequence>
<dbReference type="AlphaFoldDB" id="A0A6A2WLM8"/>
<feature type="compositionally biased region" description="Polar residues" evidence="1">
    <location>
        <begin position="8"/>
        <end position="17"/>
    </location>
</feature>
<reference evidence="2" key="1">
    <citation type="submission" date="2019-09" db="EMBL/GenBank/DDBJ databases">
        <title>Draft genome information of white flower Hibiscus syriacus.</title>
        <authorList>
            <person name="Kim Y.-M."/>
        </authorList>
    </citation>
    <scope>NUCLEOTIDE SEQUENCE [LARGE SCALE GENOMIC DNA]</scope>
    <source>
        <strain evidence="2">YM2019G1</strain>
    </source>
</reference>
<feature type="region of interest" description="Disordered" evidence="1">
    <location>
        <begin position="1"/>
        <end position="36"/>
    </location>
</feature>